<dbReference type="EMBL" id="QPFP01000496">
    <property type="protein sequence ID" value="TEB09636.1"/>
    <property type="molecule type" value="Genomic_DNA"/>
</dbReference>
<protein>
    <submittedName>
        <fullName evidence="2">Uncharacterized protein</fullName>
    </submittedName>
</protein>
<accession>A0A4Y7RLD8</accession>
<gene>
    <name evidence="2" type="ORF">FA13DRAFT_1806539</name>
</gene>
<feature type="compositionally biased region" description="Basic residues" evidence="1">
    <location>
        <begin position="56"/>
        <end position="66"/>
    </location>
</feature>
<dbReference type="AlphaFoldDB" id="A0A4Y7RLD8"/>
<comment type="caution">
    <text evidence="2">The sequence shown here is derived from an EMBL/GenBank/DDBJ whole genome shotgun (WGS) entry which is preliminary data.</text>
</comment>
<feature type="region of interest" description="Disordered" evidence="1">
    <location>
        <begin position="1"/>
        <end position="30"/>
    </location>
</feature>
<sequence>MSTSEAPPSQTATTRNPSTPTSEYLPSSLSSIHHTHSARLVDNYDDIHGTNDYDNKHHKYHDHLRR</sequence>
<dbReference type="Proteomes" id="UP000298030">
    <property type="component" value="Unassembled WGS sequence"/>
</dbReference>
<keyword evidence="3" id="KW-1185">Reference proteome</keyword>
<organism evidence="2 3">
    <name type="scientific">Coprinellus micaceus</name>
    <name type="common">Glistening ink-cap mushroom</name>
    <name type="synonym">Coprinus micaceus</name>
    <dbReference type="NCBI Taxonomy" id="71717"/>
    <lineage>
        <taxon>Eukaryota</taxon>
        <taxon>Fungi</taxon>
        <taxon>Dikarya</taxon>
        <taxon>Basidiomycota</taxon>
        <taxon>Agaricomycotina</taxon>
        <taxon>Agaricomycetes</taxon>
        <taxon>Agaricomycetidae</taxon>
        <taxon>Agaricales</taxon>
        <taxon>Agaricineae</taxon>
        <taxon>Psathyrellaceae</taxon>
        <taxon>Coprinellus</taxon>
    </lineage>
</organism>
<name>A0A4Y7RLD8_COPMI</name>
<feature type="compositionally biased region" description="Basic and acidic residues" evidence="1">
    <location>
        <begin position="45"/>
        <end position="55"/>
    </location>
</feature>
<evidence type="ECO:0000256" key="1">
    <source>
        <dbReference type="SAM" id="MobiDB-lite"/>
    </source>
</evidence>
<evidence type="ECO:0000313" key="3">
    <source>
        <dbReference type="Proteomes" id="UP000298030"/>
    </source>
</evidence>
<reference evidence="2 3" key="1">
    <citation type="journal article" date="2019" name="Nat. Ecol. Evol.">
        <title>Megaphylogeny resolves global patterns of mushroom evolution.</title>
        <authorList>
            <person name="Varga T."/>
            <person name="Krizsan K."/>
            <person name="Foldi C."/>
            <person name="Dima B."/>
            <person name="Sanchez-Garcia M."/>
            <person name="Sanchez-Ramirez S."/>
            <person name="Szollosi G.J."/>
            <person name="Szarkandi J.G."/>
            <person name="Papp V."/>
            <person name="Albert L."/>
            <person name="Andreopoulos W."/>
            <person name="Angelini C."/>
            <person name="Antonin V."/>
            <person name="Barry K.W."/>
            <person name="Bougher N.L."/>
            <person name="Buchanan P."/>
            <person name="Buyck B."/>
            <person name="Bense V."/>
            <person name="Catcheside P."/>
            <person name="Chovatia M."/>
            <person name="Cooper J."/>
            <person name="Damon W."/>
            <person name="Desjardin D."/>
            <person name="Finy P."/>
            <person name="Geml J."/>
            <person name="Haridas S."/>
            <person name="Hughes K."/>
            <person name="Justo A."/>
            <person name="Karasinski D."/>
            <person name="Kautmanova I."/>
            <person name="Kiss B."/>
            <person name="Kocsube S."/>
            <person name="Kotiranta H."/>
            <person name="LaButti K.M."/>
            <person name="Lechner B.E."/>
            <person name="Liimatainen K."/>
            <person name="Lipzen A."/>
            <person name="Lukacs Z."/>
            <person name="Mihaltcheva S."/>
            <person name="Morgado L.N."/>
            <person name="Niskanen T."/>
            <person name="Noordeloos M.E."/>
            <person name="Ohm R.A."/>
            <person name="Ortiz-Santana B."/>
            <person name="Ovrebo C."/>
            <person name="Racz N."/>
            <person name="Riley R."/>
            <person name="Savchenko A."/>
            <person name="Shiryaev A."/>
            <person name="Soop K."/>
            <person name="Spirin V."/>
            <person name="Szebenyi C."/>
            <person name="Tomsovsky M."/>
            <person name="Tulloss R.E."/>
            <person name="Uehling J."/>
            <person name="Grigoriev I.V."/>
            <person name="Vagvolgyi C."/>
            <person name="Papp T."/>
            <person name="Martin F.M."/>
            <person name="Miettinen O."/>
            <person name="Hibbett D.S."/>
            <person name="Nagy L.G."/>
        </authorList>
    </citation>
    <scope>NUCLEOTIDE SEQUENCE [LARGE SCALE GENOMIC DNA]</scope>
    <source>
        <strain evidence="2 3">FP101781</strain>
    </source>
</reference>
<feature type="region of interest" description="Disordered" evidence="1">
    <location>
        <begin position="44"/>
        <end position="66"/>
    </location>
</feature>
<proteinExistence type="predicted"/>
<evidence type="ECO:0000313" key="2">
    <source>
        <dbReference type="EMBL" id="TEB09636.1"/>
    </source>
</evidence>